<evidence type="ECO:0000313" key="1">
    <source>
        <dbReference type="EMBL" id="KMQ93992.1"/>
    </source>
</evidence>
<dbReference type="OrthoDB" id="7700880at2759"/>
<name>A0A0J7KU76_LASNI</name>
<protein>
    <submittedName>
        <fullName evidence="1">KDa protein in nof-fb transposable element</fullName>
    </submittedName>
</protein>
<dbReference type="EMBL" id="LBMM01003082">
    <property type="protein sequence ID" value="KMQ93992.1"/>
    <property type="molecule type" value="Genomic_DNA"/>
</dbReference>
<organism evidence="1 2">
    <name type="scientific">Lasius niger</name>
    <name type="common">Black garden ant</name>
    <dbReference type="NCBI Taxonomy" id="67767"/>
    <lineage>
        <taxon>Eukaryota</taxon>
        <taxon>Metazoa</taxon>
        <taxon>Ecdysozoa</taxon>
        <taxon>Arthropoda</taxon>
        <taxon>Hexapoda</taxon>
        <taxon>Insecta</taxon>
        <taxon>Pterygota</taxon>
        <taxon>Neoptera</taxon>
        <taxon>Endopterygota</taxon>
        <taxon>Hymenoptera</taxon>
        <taxon>Apocrita</taxon>
        <taxon>Aculeata</taxon>
        <taxon>Formicoidea</taxon>
        <taxon>Formicidae</taxon>
        <taxon>Formicinae</taxon>
        <taxon>Lasius</taxon>
        <taxon>Lasius</taxon>
    </lineage>
</organism>
<dbReference type="Proteomes" id="UP000036403">
    <property type="component" value="Unassembled WGS sequence"/>
</dbReference>
<sequence>MHEILQRPLNGEKRKQLGKEAITEGCSNLRKRIVRENLRIGDTDAPIIPTLDVLRHAKKEAINEDLGAKKVKDEDLIQSIYRLNFENPYKGSITSVSYLPLKVCYGTGEQISVYQQYHNMHKNATSVSIDATGSVVRKLKRSLETKSAHIFYT</sequence>
<keyword evidence="2" id="KW-1185">Reference proteome</keyword>
<accession>A0A0J7KU76</accession>
<dbReference type="PaxDb" id="67767-A0A0J7KU76"/>
<evidence type="ECO:0000313" key="2">
    <source>
        <dbReference type="Proteomes" id="UP000036403"/>
    </source>
</evidence>
<dbReference type="AlphaFoldDB" id="A0A0J7KU76"/>
<reference evidence="1 2" key="1">
    <citation type="submission" date="2015-04" db="EMBL/GenBank/DDBJ databases">
        <title>Lasius niger genome sequencing.</title>
        <authorList>
            <person name="Konorov E.A."/>
            <person name="Nikitin M.A."/>
            <person name="Kirill M.V."/>
            <person name="Chang P."/>
        </authorList>
    </citation>
    <scope>NUCLEOTIDE SEQUENCE [LARGE SCALE GENOMIC DNA]</scope>
    <source>
        <tissue evidence="1">Whole</tissue>
    </source>
</reference>
<comment type="caution">
    <text evidence="1">The sequence shown here is derived from an EMBL/GenBank/DDBJ whole genome shotgun (WGS) entry which is preliminary data.</text>
</comment>
<proteinExistence type="predicted"/>
<gene>
    <name evidence="1" type="ORF">RF55_5879</name>
</gene>